<dbReference type="AlphaFoldDB" id="A0AA47NVK4"/>
<dbReference type="InterPro" id="IPR015321">
    <property type="entry name" value="TypeI_recpt_CBD"/>
</dbReference>
<dbReference type="SUPFAM" id="SSF49265">
    <property type="entry name" value="Fibronectin type III"/>
    <property type="match status" value="3"/>
</dbReference>
<dbReference type="GO" id="GO:0004896">
    <property type="term" value="F:cytokine receptor activity"/>
    <property type="evidence" value="ECO:0007669"/>
    <property type="project" value="TreeGrafter"/>
</dbReference>
<keyword evidence="5" id="KW-0472">Membrane</keyword>
<reference evidence="10" key="1">
    <citation type="journal article" date="2023" name="Front. Mar. Sci.">
        <title>A new Merluccius polli reference genome to investigate the effects of global change in West African waters.</title>
        <authorList>
            <person name="Mateo J.L."/>
            <person name="Blanco-Fernandez C."/>
            <person name="Garcia-Vazquez E."/>
            <person name="Machado-Schiaffino G."/>
        </authorList>
    </citation>
    <scope>NUCLEOTIDE SEQUENCE</scope>
    <source>
        <strain evidence="10">C29</strain>
        <tissue evidence="10">Fin</tissue>
    </source>
</reference>
<evidence type="ECO:0000256" key="8">
    <source>
        <dbReference type="SAM" id="SignalP"/>
    </source>
</evidence>
<evidence type="ECO:0000313" key="10">
    <source>
        <dbReference type="EMBL" id="KAK0138618.1"/>
    </source>
</evidence>
<dbReference type="Proteomes" id="UP001174136">
    <property type="component" value="Unassembled WGS sequence"/>
</dbReference>
<evidence type="ECO:0000313" key="11">
    <source>
        <dbReference type="Proteomes" id="UP001174136"/>
    </source>
</evidence>
<dbReference type="EMBL" id="JAOPHQ010004591">
    <property type="protein sequence ID" value="KAK0138618.1"/>
    <property type="molecule type" value="Genomic_DNA"/>
</dbReference>
<dbReference type="InterPro" id="IPR036116">
    <property type="entry name" value="FN3_sf"/>
</dbReference>
<proteinExistence type="predicted"/>
<sequence>MCGDALSSSVMEPHTCWPSVLLLLLLHLQGSSTSDYNMHTLEAPRDLQVTDPGYLGLLQVQWRPPALKHCVPPCRVHFYLTYYNTFHNRWSVIRTPFTSHRVQFDLSKEMKVRVHTLLDGSCTNGTEVMSTRYAELVRTPEPGSPVVQGLGCVFHRREFTECTWKHTDHNSPASQYRLYYWYGKLGATRECPQYIIHNGAHRGCNFTWNQLPDFSHISICVNSSAPSKASTPAYLYLKIQDHVKPAATEELSLKVVTDPEPQLQLTWGNPVGRIPGHCLQWEVEHSPGGPNGRQPTEKWTVTMETSLRKPLSYDTQRACFRVRSKLVDYCAERGLWSDWSHWKCHKDNDA</sequence>
<feature type="domain" description="Type I cytokine receptor cytokine-binding" evidence="9">
    <location>
        <begin position="150"/>
        <end position="236"/>
    </location>
</feature>
<evidence type="ECO:0000256" key="3">
    <source>
        <dbReference type="ARBA" id="ARBA00022729"/>
    </source>
</evidence>
<evidence type="ECO:0000259" key="9">
    <source>
        <dbReference type="Pfam" id="PF09240"/>
    </source>
</evidence>
<feature type="chain" id="PRO_5041211352" evidence="8">
    <location>
        <begin position="34"/>
        <end position="350"/>
    </location>
</feature>
<dbReference type="Gene3D" id="2.60.40.10">
    <property type="entry name" value="Immunoglobulins"/>
    <property type="match status" value="3"/>
</dbReference>
<evidence type="ECO:0000256" key="1">
    <source>
        <dbReference type="ARBA" id="ARBA00004479"/>
    </source>
</evidence>
<comment type="subcellular location">
    <subcellularLocation>
        <location evidence="1">Membrane</location>
        <topology evidence="1">Single-pass type I membrane protein</topology>
    </subcellularLocation>
</comment>
<evidence type="ECO:0000256" key="4">
    <source>
        <dbReference type="ARBA" id="ARBA00022989"/>
    </source>
</evidence>
<keyword evidence="7" id="KW-0325">Glycoprotein</keyword>
<gene>
    <name evidence="10" type="primary">IL13RA2</name>
    <name evidence="10" type="ORF">N1851_024846</name>
</gene>
<evidence type="ECO:0000256" key="7">
    <source>
        <dbReference type="ARBA" id="ARBA00023180"/>
    </source>
</evidence>
<evidence type="ECO:0000256" key="6">
    <source>
        <dbReference type="ARBA" id="ARBA00023170"/>
    </source>
</evidence>
<dbReference type="Pfam" id="PF09240">
    <property type="entry name" value="IL6Ra-bind"/>
    <property type="match status" value="1"/>
</dbReference>
<evidence type="ECO:0000256" key="5">
    <source>
        <dbReference type="ARBA" id="ARBA00023136"/>
    </source>
</evidence>
<keyword evidence="11" id="KW-1185">Reference proteome</keyword>
<organism evidence="10 11">
    <name type="scientific">Merluccius polli</name>
    <name type="common">Benguela hake</name>
    <name type="synonym">Merluccius cadenati</name>
    <dbReference type="NCBI Taxonomy" id="89951"/>
    <lineage>
        <taxon>Eukaryota</taxon>
        <taxon>Metazoa</taxon>
        <taxon>Chordata</taxon>
        <taxon>Craniata</taxon>
        <taxon>Vertebrata</taxon>
        <taxon>Euteleostomi</taxon>
        <taxon>Actinopterygii</taxon>
        <taxon>Neopterygii</taxon>
        <taxon>Teleostei</taxon>
        <taxon>Neoteleostei</taxon>
        <taxon>Acanthomorphata</taxon>
        <taxon>Zeiogadaria</taxon>
        <taxon>Gadariae</taxon>
        <taxon>Gadiformes</taxon>
        <taxon>Gadoidei</taxon>
        <taxon>Merlucciidae</taxon>
        <taxon>Merluccius</taxon>
    </lineage>
</organism>
<dbReference type="PANTHER" id="PTHR23037:SF45">
    <property type="entry name" value="INTERLEUKIN 13 RECEPTOR SUBUNIT ALPHA 2"/>
    <property type="match status" value="1"/>
</dbReference>
<comment type="caution">
    <text evidence="10">The sequence shown here is derived from an EMBL/GenBank/DDBJ whole genome shotgun (WGS) entry which is preliminary data.</text>
</comment>
<dbReference type="GO" id="GO:0009897">
    <property type="term" value="C:external side of plasma membrane"/>
    <property type="evidence" value="ECO:0007669"/>
    <property type="project" value="TreeGrafter"/>
</dbReference>
<keyword evidence="4" id="KW-1133">Transmembrane helix</keyword>
<evidence type="ECO:0000256" key="2">
    <source>
        <dbReference type="ARBA" id="ARBA00022692"/>
    </source>
</evidence>
<name>A0AA47NVK4_MERPO</name>
<dbReference type="PANTHER" id="PTHR23037">
    <property type="entry name" value="CYTOKINE RECEPTOR"/>
    <property type="match status" value="1"/>
</dbReference>
<protein>
    <submittedName>
        <fullName evidence="10">Interleukin-13 receptor subunit alpha-2</fullName>
    </submittedName>
</protein>
<accession>A0AA47NVK4</accession>
<keyword evidence="2" id="KW-0812">Transmembrane</keyword>
<keyword evidence="6 10" id="KW-0675">Receptor</keyword>
<keyword evidence="3 8" id="KW-0732">Signal</keyword>
<feature type="signal peptide" evidence="8">
    <location>
        <begin position="1"/>
        <end position="33"/>
    </location>
</feature>
<dbReference type="InterPro" id="IPR013783">
    <property type="entry name" value="Ig-like_fold"/>
</dbReference>